<feature type="region of interest" description="Disordered" evidence="1">
    <location>
        <begin position="239"/>
        <end position="269"/>
    </location>
</feature>
<comment type="caution">
    <text evidence="3">The sequence shown here is derived from an EMBL/GenBank/DDBJ whole genome shotgun (WGS) entry which is preliminary data.</text>
</comment>
<reference evidence="3 4" key="1">
    <citation type="submission" date="2024-02" db="EMBL/GenBank/DDBJ databases">
        <authorList>
            <person name="Vignale AGUSTIN F."/>
            <person name="Sosa J E."/>
            <person name="Modenutti C."/>
        </authorList>
    </citation>
    <scope>NUCLEOTIDE SEQUENCE [LARGE SCALE GENOMIC DNA]</scope>
</reference>
<evidence type="ECO:0000313" key="4">
    <source>
        <dbReference type="Proteomes" id="UP001642360"/>
    </source>
</evidence>
<dbReference type="AlphaFoldDB" id="A0ABC8UP05"/>
<evidence type="ECO:0000256" key="2">
    <source>
        <dbReference type="SAM" id="Phobius"/>
    </source>
</evidence>
<accession>A0ABC8UP05</accession>
<keyword evidence="4" id="KW-1185">Reference proteome</keyword>
<feature type="transmembrane region" description="Helical" evidence="2">
    <location>
        <begin position="33"/>
        <end position="52"/>
    </location>
</feature>
<evidence type="ECO:0000313" key="3">
    <source>
        <dbReference type="EMBL" id="CAK9182788.1"/>
    </source>
</evidence>
<name>A0ABC8UP05_9AQUA</name>
<protein>
    <submittedName>
        <fullName evidence="3">Uncharacterized protein</fullName>
    </submittedName>
</protein>
<proteinExistence type="predicted"/>
<gene>
    <name evidence="3" type="ORF">ILEXP_LOCUS53005</name>
</gene>
<evidence type="ECO:0000256" key="1">
    <source>
        <dbReference type="SAM" id="MobiDB-lite"/>
    </source>
</evidence>
<keyword evidence="2" id="KW-0812">Transmembrane</keyword>
<dbReference type="EMBL" id="CAUOFW020008433">
    <property type="protein sequence ID" value="CAK9182788.1"/>
    <property type="molecule type" value="Genomic_DNA"/>
</dbReference>
<organism evidence="3 4">
    <name type="scientific">Ilex paraguariensis</name>
    <name type="common">yerba mate</name>
    <dbReference type="NCBI Taxonomy" id="185542"/>
    <lineage>
        <taxon>Eukaryota</taxon>
        <taxon>Viridiplantae</taxon>
        <taxon>Streptophyta</taxon>
        <taxon>Embryophyta</taxon>
        <taxon>Tracheophyta</taxon>
        <taxon>Spermatophyta</taxon>
        <taxon>Magnoliopsida</taxon>
        <taxon>eudicotyledons</taxon>
        <taxon>Gunneridae</taxon>
        <taxon>Pentapetalae</taxon>
        <taxon>asterids</taxon>
        <taxon>campanulids</taxon>
        <taxon>Aquifoliales</taxon>
        <taxon>Aquifoliaceae</taxon>
        <taxon>Ilex</taxon>
    </lineage>
</organism>
<sequence>MKNIDQEIFLVDVDEESWALRGDVIKMTKRSKYASFSITVGLGGVSWLFGVLKEASKFLQEEGKYCVPQGNDHKGWGSFLNMLDELLRSGNSSGNRTVDTRAIVSPVDCMESSSLFRKWKCAVICEKGSIFIPWRWITSINEQIKIEVELNPFQVDKVVCFCKNKDLAMNMANLSFKANKENIDGEQESEETMGAEDKEKTHSKDYKLSIIEATSYLYNMIDNFEVFVEFKQGRQVDDGSKGLFDEEDGKGLVNEGNQKESTGVSTSKADLQVSFPPEYQSNASTCTNFQANNSGVLGCV</sequence>
<feature type="compositionally biased region" description="Polar residues" evidence="1">
    <location>
        <begin position="255"/>
        <end position="269"/>
    </location>
</feature>
<dbReference type="Proteomes" id="UP001642360">
    <property type="component" value="Unassembled WGS sequence"/>
</dbReference>
<keyword evidence="2" id="KW-1133">Transmembrane helix</keyword>
<keyword evidence="2" id="KW-0472">Membrane</keyword>